<evidence type="ECO:0000313" key="3">
    <source>
        <dbReference type="EMBL" id="GAA1924824.1"/>
    </source>
</evidence>
<dbReference type="RefSeq" id="WP_344008188.1">
    <property type="nucleotide sequence ID" value="NZ_BAAAMY010000006.1"/>
</dbReference>
<evidence type="ECO:0000313" key="4">
    <source>
        <dbReference type="Proteomes" id="UP001501612"/>
    </source>
</evidence>
<reference evidence="4" key="1">
    <citation type="journal article" date="2019" name="Int. J. Syst. Evol. Microbiol.">
        <title>The Global Catalogue of Microorganisms (GCM) 10K type strain sequencing project: providing services to taxonomists for standard genome sequencing and annotation.</title>
        <authorList>
            <consortium name="The Broad Institute Genomics Platform"/>
            <consortium name="The Broad Institute Genome Sequencing Center for Infectious Disease"/>
            <person name="Wu L."/>
            <person name="Ma J."/>
        </authorList>
    </citation>
    <scope>NUCLEOTIDE SEQUENCE [LARGE SCALE GENOMIC DNA]</scope>
    <source>
        <strain evidence="4">JCM 14046</strain>
    </source>
</reference>
<dbReference type="InterPro" id="IPR003509">
    <property type="entry name" value="UPF0102_YraN-like"/>
</dbReference>
<accession>A0ABP5AZ41</accession>
<dbReference type="Proteomes" id="UP001501612">
    <property type="component" value="Unassembled WGS sequence"/>
</dbReference>
<gene>
    <name evidence="3" type="ORF">GCM10009737_28170</name>
</gene>
<evidence type="ECO:0000256" key="2">
    <source>
        <dbReference type="HAMAP-Rule" id="MF_00048"/>
    </source>
</evidence>
<organism evidence="3 4">
    <name type="scientific">Nocardioides lentus</name>
    <dbReference type="NCBI Taxonomy" id="338077"/>
    <lineage>
        <taxon>Bacteria</taxon>
        <taxon>Bacillati</taxon>
        <taxon>Actinomycetota</taxon>
        <taxon>Actinomycetes</taxon>
        <taxon>Propionibacteriales</taxon>
        <taxon>Nocardioidaceae</taxon>
        <taxon>Nocardioides</taxon>
    </lineage>
</organism>
<proteinExistence type="inferred from homology"/>
<dbReference type="NCBIfam" id="NF009154">
    <property type="entry name" value="PRK12497.3-3"/>
    <property type="match status" value="1"/>
</dbReference>
<dbReference type="SUPFAM" id="SSF52980">
    <property type="entry name" value="Restriction endonuclease-like"/>
    <property type="match status" value="1"/>
</dbReference>
<comment type="similarity">
    <text evidence="1 2">Belongs to the UPF0102 family.</text>
</comment>
<dbReference type="InterPro" id="IPR011335">
    <property type="entry name" value="Restrct_endonuc-II-like"/>
</dbReference>
<dbReference type="PANTHER" id="PTHR34039:SF1">
    <property type="entry name" value="UPF0102 PROTEIN YRAN"/>
    <property type="match status" value="1"/>
</dbReference>
<dbReference type="PANTHER" id="PTHR34039">
    <property type="entry name" value="UPF0102 PROTEIN YRAN"/>
    <property type="match status" value="1"/>
</dbReference>
<protein>
    <recommendedName>
        <fullName evidence="2">UPF0102 protein GCM10009737_28170</fullName>
    </recommendedName>
</protein>
<dbReference type="InterPro" id="IPR011856">
    <property type="entry name" value="tRNA_endonuc-like_dom_sf"/>
</dbReference>
<comment type="caution">
    <text evidence="3">The sequence shown here is derived from an EMBL/GenBank/DDBJ whole genome shotgun (WGS) entry which is preliminary data.</text>
</comment>
<name>A0ABP5AZ41_9ACTN</name>
<dbReference type="HAMAP" id="MF_00048">
    <property type="entry name" value="UPF0102"/>
    <property type="match status" value="1"/>
</dbReference>
<dbReference type="EMBL" id="BAAAMY010000006">
    <property type="protein sequence ID" value="GAA1924824.1"/>
    <property type="molecule type" value="Genomic_DNA"/>
</dbReference>
<dbReference type="CDD" id="cd20736">
    <property type="entry name" value="PoNe_Nuclease"/>
    <property type="match status" value="1"/>
</dbReference>
<evidence type="ECO:0000256" key="1">
    <source>
        <dbReference type="ARBA" id="ARBA00006738"/>
    </source>
</evidence>
<keyword evidence="4" id="KW-1185">Reference proteome</keyword>
<sequence>MTTTAASKQALGAYGEDVAARYLVEQGMVLLDRNWRSTEDPVGEVDLVLRHGDVMVVCEVKTRTSEDYGTPHEAVDEAKVERLRGLARRWAEVHGATPPETRVDVVAVLRPPRGAARVEHVVGVG</sequence>
<dbReference type="Gene3D" id="3.40.1350.10">
    <property type="match status" value="1"/>
</dbReference>
<dbReference type="Pfam" id="PF02021">
    <property type="entry name" value="UPF0102"/>
    <property type="match status" value="1"/>
</dbReference>